<keyword evidence="2" id="KW-1185">Reference proteome</keyword>
<evidence type="ECO:0000313" key="2">
    <source>
        <dbReference type="Proteomes" id="UP000887566"/>
    </source>
</evidence>
<evidence type="ECO:0000313" key="3">
    <source>
        <dbReference type="WBParaSite" id="PSAMB.scaffold2772size21358.g19178.t1"/>
    </source>
</evidence>
<protein>
    <recommendedName>
        <fullName evidence="1">MKRN2 opposite strand protein-like C-terminal domain-containing protein</fullName>
    </recommendedName>
</protein>
<dbReference type="WBParaSite" id="PSAMB.scaffold2772size21358.g19178.t1">
    <property type="protein sequence ID" value="PSAMB.scaffold2772size21358.g19178.t1"/>
    <property type="gene ID" value="PSAMB.scaffold2772size21358.g19178"/>
</dbReference>
<dbReference type="PANTHER" id="PTHR33963:SF2">
    <property type="entry name" value="MKRN2 OPPOSITE STRAND PROTEIN"/>
    <property type="match status" value="1"/>
</dbReference>
<feature type="domain" description="MKRN2 opposite strand protein-like C-terminal" evidence="1">
    <location>
        <begin position="45"/>
        <end position="127"/>
    </location>
</feature>
<sequence length="331" mass="36652">MLCSLVHPCSARLILSAHYKDNNSPSQNCPKCNKPVKDEIPMELLPSPFVQMKDLSSSIIVKPSCGAFLNSYTLGDDLHIGIYSSSNGNVFSYWTKGIEVDDGGWDDSLVVYSFPDPNITDCHLSRFIDSKRENCWSIAMAEVLEALDNDSDEIEFDRRIDRASFVRQQFDIFKHNYRELAAEKAEEVLQAGFEQGFTQVRPIARRMARVRGALVALEEADNTPGSLYSDVTDVLKKLDAFTSDAATRSTEFSPSTAHLAPFDAHEMQMFLGADAPPSPANPTTSLLADSHTTAAACKDNVDLILLSADALHDRFSNLLHTRGLCNAFIYD</sequence>
<name>A0A914VXK3_9BILA</name>
<dbReference type="InterPro" id="IPR032016">
    <property type="entry name" value="MKRN2OS-like"/>
</dbReference>
<dbReference type="PANTHER" id="PTHR33963">
    <property type="entry name" value="MKRN2 OPPOSITE STRAND PROTEIN"/>
    <property type="match status" value="1"/>
</dbReference>
<dbReference type="Proteomes" id="UP000887566">
    <property type="component" value="Unplaced"/>
</dbReference>
<evidence type="ECO:0000259" key="1">
    <source>
        <dbReference type="Pfam" id="PF16044"/>
    </source>
</evidence>
<dbReference type="AlphaFoldDB" id="A0A914VXK3"/>
<dbReference type="InterPro" id="IPR053921">
    <property type="entry name" value="MKRN2OS-like_C"/>
</dbReference>
<reference evidence="3" key="1">
    <citation type="submission" date="2022-11" db="UniProtKB">
        <authorList>
            <consortium name="WormBaseParasite"/>
        </authorList>
    </citation>
    <scope>IDENTIFICATION</scope>
</reference>
<dbReference type="Pfam" id="PF16044">
    <property type="entry name" value="DUF4796_C"/>
    <property type="match status" value="1"/>
</dbReference>
<proteinExistence type="predicted"/>
<organism evidence="2 3">
    <name type="scientific">Plectus sambesii</name>
    <dbReference type="NCBI Taxonomy" id="2011161"/>
    <lineage>
        <taxon>Eukaryota</taxon>
        <taxon>Metazoa</taxon>
        <taxon>Ecdysozoa</taxon>
        <taxon>Nematoda</taxon>
        <taxon>Chromadorea</taxon>
        <taxon>Plectida</taxon>
        <taxon>Plectina</taxon>
        <taxon>Plectoidea</taxon>
        <taxon>Plectidae</taxon>
        <taxon>Plectus</taxon>
    </lineage>
</organism>
<accession>A0A914VXK3</accession>